<keyword evidence="2" id="KW-1185">Reference proteome</keyword>
<organism evidence="1 2">
    <name type="scientific">Aerophototrophica crusticola</name>
    <dbReference type="NCBI Taxonomy" id="1709002"/>
    <lineage>
        <taxon>Bacteria</taxon>
        <taxon>Pseudomonadati</taxon>
        <taxon>Pseudomonadota</taxon>
        <taxon>Alphaproteobacteria</taxon>
        <taxon>Rhodospirillales</taxon>
        <taxon>Rhodospirillaceae</taxon>
        <taxon>Aerophototrophica</taxon>
    </lineage>
</organism>
<proteinExistence type="predicted"/>
<protein>
    <recommendedName>
        <fullName evidence="3">Amidohydrolase 3 domain-containing protein</fullName>
    </recommendedName>
</protein>
<sequence length="55" mass="5639">MTDPTLFAGGLLFDGETAPRPGLGVMVADGRVTRVAPAGSSLASPARGWTRRAAR</sequence>
<evidence type="ECO:0000313" key="1">
    <source>
        <dbReference type="EMBL" id="QJE74246.1"/>
    </source>
</evidence>
<gene>
    <name evidence="1" type="ORF">HHL28_15195</name>
</gene>
<reference evidence="1" key="1">
    <citation type="submission" date="2020-04" db="EMBL/GenBank/DDBJ databases">
        <title>A desert anoxygenic phototrophic bacterium fixes CO2 using RubisCO under aerobic conditions.</title>
        <authorList>
            <person name="Tang K."/>
        </authorList>
    </citation>
    <scope>NUCLEOTIDE SEQUENCE [LARGE SCALE GENOMIC DNA]</scope>
    <source>
        <strain evidence="1">MIMtkB3</strain>
    </source>
</reference>
<evidence type="ECO:0008006" key="3">
    <source>
        <dbReference type="Google" id="ProtNLM"/>
    </source>
</evidence>
<name>A0A858RB93_9PROT</name>
<dbReference type="AlphaFoldDB" id="A0A858RB93"/>
<dbReference type="KEGG" id="acru:HHL28_15195"/>
<accession>A0A858RB93</accession>
<evidence type="ECO:0000313" key="2">
    <source>
        <dbReference type="Proteomes" id="UP000501891"/>
    </source>
</evidence>
<dbReference type="EMBL" id="CP051775">
    <property type="protein sequence ID" value="QJE74246.1"/>
    <property type="molecule type" value="Genomic_DNA"/>
</dbReference>
<dbReference type="Proteomes" id="UP000501891">
    <property type="component" value="Chromosome"/>
</dbReference>